<dbReference type="EMBL" id="MN740139">
    <property type="protein sequence ID" value="QHT89367.1"/>
    <property type="molecule type" value="Genomic_DNA"/>
</dbReference>
<proteinExistence type="predicted"/>
<protein>
    <submittedName>
        <fullName evidence="1">Uncharacterized protein</fullName>
    </submittedName>
</protein>
<name>A0A6C0IAE3_9ZZZZ</name>
<organism evidence="1">
    <name type="scientific">viral metagenome</name>
    <dbReference type="NCBI Taxonomy" id="1070528"/>
    <lineage>
        <taxon>unclassified sequences</taxon>
        <taxon>metagenomes</taxon>
        <taxon>organismal metagenomes</taxon>
    </lineage>
</organism>
<evidence type="ECO:0000313" key="1">
    <source>
        <dbReference type="EMBL" id="QHT89367.1"/>
    </source>
</evidence>
<reference evidence="1" key="1">
    <citation type="journal article" date="2020" name="Nature">
        <title>Giant virus diversity and host interactions through global metagenomics.</title>
        <authorList>
            <person name="Schulz F."/>
            <person name="Roux S."/>
            <person name="Paez-Espino D."/>
            <person name="Jungbluth S."/>
            <person name="Walsh D.A."/>
            <person name="Denef V.J."/>
            <person name="McMahon K.D."/>
            <person name="Konstantinidis K.T."/>
            <person name="Eloe-Fadrosh E.A."/>
            <person name="Kyrpides N.C."/>
            <person name="Woyke T."/>
        </authorList>
    </citation>
    <scope>NUCLEOTIDE SEQUENCE</scope>
    <source>
        <strain evidence="1">GVMAG-M-3300023184-60</strain>
    </source>
</reference>
<sequence>MSINTGDKEIGKLVENKIKMLLQQSSAILLQKWWRRRTNTKELRIIHNYLSNSLSKEDLQDLSNKCHSITKHCKGDGAGLSGGTLIDMLLCKLFETKLSLYSDYHDGESDMKICGVPLSQKKINGKSSIALDWSKNETKTTREHFSSNILIINLKTGVWWVKNLVKTKSNKKISYNDEIPSGIYLIDKQFCKYFIELSCNNKTNTLIDHQFVYIMLKRSISQKLCIDLPTPNKDLKFNILNAFS</sequence>
<dbReference type="AlphaFoldDB" id="A0A6C0IAE3"/>
<accession>A0A6C0IAE3</accession>